<reference evidence="3" key="1">
    <citation type="submission" date="2020-03" db="EMBL/GenBank/DDBJ databases">
        <title>The deep terrestrial virosphere.</title>
        <authorList>
            <person name="Holmfeldt K."/>
            <person name="Nilsson E."/>
            <person name="Simone D."/>
            <person name="Lopez-Fernandez M."/>
            <person name="Wu X."/>
            <person name="de Brujin I."/>
            <person name="Lundin D."/>
            <person name="Andersson A."/>
            <person name="Bertilsson S."/>
            <person name="Dopson M."/>
        </authorList>
    </citation>
    <scope>NUCLEOTIDE SEQUENCE</scope>
    <source>
        <strain evidence="3">TM448A00660</strain>
    </source>
</reference>
<dbReference type="Gene3D" id="3.30.70.370">
    <property type="match status" value="1"/>
</dbReference>
<feature type="domain" description="DNA-directed DNA polymerase family A palm" evidence="2">
    <location>
        <begin position="16"/>
        <end position="226"/>
    </location>
</feature>
<accession>A0A6H1ZHG5</accession>
<evidence type="ECO:0000259" key="2">
    <source>
        <dbReference type="SMART" id="SM00482"/>
    </source>
</evidence>
<dbReference type="GO" id="GO:0003887">
    <property type="term" value="F:DNA-directed DNA polymerase activity"/>
    <property type="evidence" value="ECO:0007669"/>
    <property type="project" value="InterPro"/>
</dbReference>
<evidence type="ECO:0000313" key="3">
    <source>
        <dbReference type="EMBL" id="QJA47363.1"/>
    </source>
</evidence>
<dbReference type="InterPro" id="IPR001098">
    <property type="entry name" value="DNA-dir_DNA_pol_A_palm_dom"/>
</dbReference>
<organism evidence="3">
    <name type="scientific">viral metagenome</name>
    <dbReference type="NCBI Taxonomy" id="1070528"/>
    <lineage>
        <taxon>unclassified sequences</taxon>
        <taxon>metagenomes</taxon>
        <taxon>organismal metagenomes</taxon>
    </lineage>
</organism>
<gene>
    <name evidence="3" type="ORF">TM448A00660_0019</name>
</gene>
<dbReference type="SMART" id="SM00482">
    <property type="entry name" value="POLAc"/>
    <property type="match status" value="1"/>
</dbReference>
<proteinExistence type="predicted"/>
<name>A0A6H1ZHG5_9ZZZZ</name>
<dbReference type="EMBL" id="MT144040">
    <property type="protein sequence ID" value="QJA47363.1"/>
    <property type="molecule type" value="Genomic_DNA"/>
</dbReference>
<sequence length="270" mass="31324">MNIFKTGTNLQNLPPEFRECIIPRPGYCFTEVDKKQAEAMIVAYMAYEESMKFEFNRPGGDIHVKNATVIFDRDWDEIVADKVNKNKSMRYFAKRTVHGWNYKLGVRTTIDLLAVEFPDSTFTESDVRGMIKKYFERYPGILEWHGRVIEQLKSTSILINPFGRRRHFMGRQDDDMFRKGLAFLPQSTCVDDLNRGLVRVERRLPDSASIIGQYHDSGLFEHLPEDREGLIRVLKEELLEPIPIEGEFLIIPIEVKCGDIGDSWGELKEV</sequence>
<dbReference type="Gene3D" id="1.10.150.20">
    <property type="entry name" value="5' to 3' exonuclease, C-terminal subdomain"/>
    <property type="match status" value="1"/>
</dbReference>
<dbReference type="GO" id="GO:0003677">
    <property type="term" value="F:DNA binding"/>
    <property type="evidence" value="ECO:0007669"/>
    <property type="project" value="InterPro"/>
</dbReference>
<evidence type="ECO:0000256" key="1">
    <source>
        <dbReference type="ARBA" id="ARBA00022705"/>
    </source>
</evidence>
<protein>
    <submittedName>
        <fullName evidence="3">Putative DNA polymerase</fullName>
    </submittedName>
</protein>
<dbReference type="PANTHER" id="PTHR10133">
    <property type="entry name" value="DNA POLYMERASE I"/>
    <property type="match status" value="1"/>
</dbReference>
<keyword evidence="1" id="KW-0235">DNA replication</keyword>
<dbReference type="AlphaFoldDB" id="A0A6H1ZHG5"/>
<dbReference type="GO" id="GO:0006302">
    <property type="term" value="P:double-strand break repair"/>
    <property type="evidence" value="ECO:0007669"/>
    <property type="project" value="TreeGrafter"/>
</dbReference>
<dbReference type="GO" id="GO:0006261">
    <property type="term" value="P:DNA-templated DNA replication"/>
    <property type="evidence" value="ECO:0007669"/>
    <property type="project" value="InterPro"/>
</dbReference>
<dbReference type="InterPro" id="IPR043502">
    <property type="entry name" value="DNA/RNA_pol_sf"/>
</dbReference>
<dbReference type="PANTHER" id="PTHR10133:SF27">
    <property type="entry name" value="DNA POLYMERASE NU"/>
    <property type="match status" value="1"/>
</dbReference>
<dbReference type="InterPro" id="IPR002298">
    <property type="entry name" value="DNA_polymerase_A"/>
</dbReference>
<dbReference type="SUPFAM" id="SSF56672">
    <property type="entry name" value="DNA/RNA polymerases"/>
    <property type="match status" value="1"/>
</dbReference>
<dbReference type="Pfam" id="PF00476">
    <property type="entry name" value="DNA_pol_A"/>
    <property type="match status" value="1"/>
</dbReference>